<feature type="region of interest" description="Disordered" evidence="1">
    <location>
        <begin position="43"/>
        <end position="130"/>
    </location>
</feature>
<feature type="compositionally biased region" description="Basic and acidic residues" evidence="1">
    <location>
        <begin position="63"/>
        <end position="82"/>
    </location>
</feature>
<dbReference type="AlphaFoldDB" id="A0A8H5GMS5"/>
<organism evidence="2 3">
    <name type="scientific">Tetrapyrgos nigripes</name>
    <dbReference type="NCBI Taxonomy" id="182062"/>
    <lineage>
        <taxon>Eukaryota</taxon>
        <taxon>Fungi</taxon>
        <taxon>Dikarya</taxon>
        <taxon>Basidiomycota</taxon>
        <taxon>Agaricomycotina</taxon>
        <taxon>Agaricomycetes</taxon>
        <taxon>Agaricomycetidae</taxon>
        <taxon>Agaricales</taxon>
        <taxon>Marasmiineae</taxon>
        <taxon>Marasmiaceae</taxon>
        <taxon>Tetrapyrgos</taxon>
    </lineage>
</organism>
<feature type="compositionally biased region" description="Basic and acidic residues" evidence="1">
    <location>
        <begin position="16"/>
        <end position="29"/>
    </location>
</feature>
<dbReference type="EMBL" id="JAACJM010000017">
    <property type="protein sequence ID" value="KAF5367998.1"/>
    <property type="molecule type" value="Genomic_DNA"/>
</dbReference>
<feature type="compositionally biased region" description="Low complexity" evidence="1">
    <location>
        <begin position="49"/>
        <end position="61"/>
    </location>
</feature>
<feature type="compositionally biased region" description="Basic and acidic residues" evidence="1">
    <location>
        <begin position="115"/>
        <end position="129"/>
    </location>
</feature>
<name>A0A8H5GMS5_9AGAR</name>
<evidence type="ECO:0000313" key="2">
    <source>
        <dbReference type="EMBL" id="KAF5367998.1"/>
    </source>
</evidence>
<feature type="region of interest" description="Disordered" evidence="1">
    <location>
        <begin position="14"/>
        <end position="33"/>
    </location>
</feature>
<keyword evidence="3" id="KW-1185">Reference proteome</keyword>
<accession>A0A8H5GMS5</accession>
<evidence type="ECO:0000313" key="3">
    <source>
        <dbReference type="Proteomes" id="UP000559256"/>
    </source>
</evidence>
<evidence type="ECO:0000256" key="1">
    <source>
        <dbReference type="SAM" id="MobiDB-lite"/>
    </source>
</evidence>
<proteinExistence type="predicted"/>
<comment type="caution">
    <text evidence="2">The sequence shown here is derived from an EMBL/GenBank/DDBJ whole genome shotgun (WGS) entry which is preliminary data.</text>
</comment>
<protein>
    <submittedName>
        <fullName evidence="2">Uncharacterized protein</fullName>
    </submittedName>
</protein>
<dbReference type="Proteomes" id="UP000559256">
    <property type="component" value="Unassembled WGS sequence"/>
</dbReference>
<reference evidence="2 3" key="1">
    <citation type="journal article" date="2020" name="ISME J.">
        <title>Uncovering the hidden diversity of litter-decomposition mechanisms in mushroom-forming fungi.</title>
        <authorList>
            <person name="Floudas D."/>
            <person name="Bentzer J."/>
            <person name="Ahren D."/>
            <person name="Johansson T."/>
            <person name="Persson P."/>
            <person name="Tunlid A."/>
        </authorList>
    </citation>
    <scope>NUCLEOTIDE SEQUENCE [LARGE SCALE GENOMIC DNA]</scope>
    <source>
        <strain evidence="2 3">CBS 291.85</strain>
    </source>
</reference>
<gene>
    <name evidence="2" type="ORF">D9758_004398</name>
</gene>
<feature type="compositionally biased region" description="Low complexity" evidence="1">
    <location>
        <begin position="83"/>
        <end position="96"/>
    </location>
</feature>
<sequence length="165" mass="18764">MLRNLFSSLEGIIPESIRREPSSSRHDPLPTELKNIVDYGRDYGRGIYPVSRSQSVRPSSKPRGRDGERKSSKRSRSLEKGSRSASGSRQSSRRSSPVTFRETETAAEASRRRKAEHEKQKRRESEKHKQVMAMGVAIHIVHTMLGEQIPVGEYLSMFSFFSTEV</sequence>